<evidence type="ECO:0000256" key="10">
    <source>
        <dbReference type="ARBA" id="ARBA00023242"/>
    </source>
</evidence>
<keyword evidence="5" id="KW-0862">Zinc</keyword>
<evidence type="ECO:0000256" key="6">
    <source>
        <dbReference type="ARBA" id="ARBA00023015"/>
    </source>
</evidence>
<keyword evidence="8" id="KW-0371">Homeobox</keyword>
<accession>A0A914X218</accession>
<dbReference type="SUPFAM" id="SSF57667">
    <property type="entry name" value="beta-beta-alpha zinc fingers"/>
    <property type="match status" value="1"/>
</dbReference>
<evidence type="ECO:0000256" key="7">
    <source>
        <dbReference type="ARBA" id="ARBA00023125"/>
    </source>
</evidence>
<organism evidence="14 15">
    <name type="scientific">Plectus sambesii</name>
    <dbReference type="NCBI Taxonomy" id="2011161"/>
    <lineage>
        <taxon>Eukaryota</taxon>
        <taxon>Metazoa</taxon>
        <taxon>Ecdysozoa</taxon>
        <taxon>Nematoda</taxon>
        <taxon>Chromadorea</taxon>
        <taxon>Plectida</taxon>
        <taxon>Plectina</taxon>
        <taxon>Plectoidea</taxon>
        <taxon>Plectidae</taxon>
        <taxon>Plectus</taxon>
    </lineage>
</organism>
<keyword evidence="3" id="KW-0677">Repeat</keyword>
<feature type="region of interest" description="Disordered" evidence="12">
    <location>
        <begin position="63"/>
        <end position="88"/>
    </location>
</feature>
<sequence>MTVNNHSADVCCEIALAGGRRVVGSSMDDGDQAGVDAGAPVSPSARAELTPIDLTAVVPGALVSPDSQNNNYADPSRPRSGSLHNKLAGLPTACDENARDSVAEATPSPAANDSTEFEGDVLYGEDGRCVYIVEVGASLGGRPELQETASNTDVRRAVYIQPGAVNHFSVVAGAEVDESQSPTDPIVALLMCVSCKLTFSSADSFRCHLDHDHYAHPSARELELLCTSTGGMSAIILADQRLRFLLPIKDSERSAPAGEERSVVERAKFDRQRTPEMADQVSPEELTRNLLLAQELSATRLLQQVSQNAMAMASMSNHAIGQVGCPTHSDGKQFSADCASCELAMAAQQSALSASMGGGGSVSMIGPHSSVSTARNSCKTLKCPKCNWHYKYQETLEIHMKEKHSESEVTCVYCMQNRAHPKLARGETYGCGYKPYRCDVCKYSTTTKGNLSIHMQSDKHLNNMHELQQGNKLLDPNDLIHADPPPPRTPTPKGTGPLPFRCDVCQYETNIARNLRIHMTSEKHGHNMRRSRSQPVPGSSVNDAFLTPSVDASLPLPGFQFPPLPDLTTFQIFQCCVCAVFGSRSVEEMLVHIEVDRSQPVEGDTMVMAGNFVCNLCQYRTNLKANFQLHTKTDKHLQRLQLVNHVREGGATNEWRMRFANVNSPVQLRCNACNEFFTCWNKLQAHSVTPQHLCCAKAYELIASELLPDHMIACKLCAFETVDRSAALAHLQSLQHGQNVSRWVSCDGPTDEIFVTRCCSDGGASDAGWAHLQAIADRTMMMIMCALCARSEGGEFKRMPPFVSGSVGH</sequence>
<dbReference type="SMART" id="SM00355">
    <property type="entry name" value="ZnF_C2H2"/>
    <property type="match status" value="7"/>
</dbReference>
<dbReference type="InterPro" id="IPR003604">
    <property type="entry name" value="Matrin/U1-like-C_Znf_C2H2"/>
</dbReference>
<keyword evidence="7" id="KW-0238">DNA-binding</keyword>
<dbReference type="InterPro" id="IPR036236">
    <property type="entry name" value="Znf_C2H2_sf"/>
</dbReference>
<dbReference type="GO" id="GO:0000978">
    <property type="term" value="F:RNA polymerase II cis-regulatory region sequence-specific DNA binding"/>
    <property type="evidence" value="ECO:0007669"/>
    <property type="project" value="TreeGrafter"/>
</dbReference>
<dbReference type="PROSITE" id="PS50157">
    <property type="entry name" value="ZINC_FINGER_C2H2_2"/>
    <property type="match status" value="1"/>
</dbReference>
<dbReference type="InterPro" id="IPR051968">
    <property type="entry name" value="ZnFinger_Homeobox_TR"/>
</dbReference>
<dbReference type="InterPro" id="IPR013087">
    <property type="entry name" value="Znf_C2H2_type"/>
</dbReference>
<feature type="domain" description="C2H2-type" evidence="13">
    <location>
        <begin position="381"/>
        <end position="409"/>
    </location>
</feature>
<keyword evidence="10" id="KW-0539">Nucleus</keyword>
<evidence type="ECO:0000256" key="3">
    <source>
        <dbReference type="ARBA" id="ARBA00022737"/>
    </source>
</evidence>
<name>A0A914X218_9BILA</name>
<comment type="subcellular location">
    <subcellularLocation>
        <location evidence="1">Nucleus</location>
    </subcellularLocation>
</comment>
<dbReference type="SMART" id="SM00451">
    <property type="entry name" value="ZnF_U1"/>
    <property type="match status" value="3"/>
</dbReference>
<dbReference type="GO" id="GO:0000981">
    <property type="term" value="F:DNA-binding transcription factor activity, RNA polymerase II-specific"/>
    <property type="evidence" value="ECO:0007669"/>
    <property type="project" value="TreeGrafter"/>
</dbReference>
<evidence type="ECO:0000256" key="1">
    <source>
        <dbReference type="ARBA" id="ARBA00004123"/>
    </source>
</evidence>
<evidence type="ECO:0000256" key="11">
    <source>
        <dbReference type="PROSITE-ProRule" id="PRU00042"/>
    </source>
</evidence>
<evidence type="ECO:0000256" key="5">
    <source>
        <dbReference type="ARBA" id="ARBA00022833"/>
    </source>
</evidence>
<evidence type="ECO:0000256" key="4">
    <source>
        <dbReference type="ARBA" id="ARBA00022771"/>
    </source>
</evidence>
<dbReference type="GO" id="GO:0005634">
    <property type="term" value="C:nucleus"/>
    <property type="evidence" value="ECO:0007669"/>
    <property type="project" value="UniProtKB-SubCell"/>
</dbReference>
<dbReference type="PANTHER" id="PTHR45891:SF3">
    <property type="entry name" value="ZINC FINGER PROTEIN 2"/>
    <property type="match status" value="1"/>
</dbReference>
<evidence type="ECO:0000256" key="2">
    <source>
        <dbReference type="ARBA" id="ARBA00022723"/>
    </source>
</evidence>
<keyword evidence="9" id="KW-0804">Transcription</keyword>
<dbReference type="FunFam" id="3.30.160.60:FF:000081">
    <property type="entry name" value="Zinc finger homeobox protein 4"/>
    <property type="match status" value="1"/>
</dbReference>
<dbReference type="PANTHER" id="PTHR45891">
    <property type="entry name" value="ZINC FINGER HOMEOBOX PROTEIN"/>
    <property type="match status" value="1"/>
</dbReference>
<evidence type="ECO:0000256" key="8">
    <source>
        <dbReference type="ARBA" id="ARBA00023155"/>
    </source>
</evidence>
<dbReference type="Gene3D" id="3.30.160.60">
    <property type="entry name" value="Classic Zinc Finger"/>
    <property type="match status" value="1"/>
</dbReference>
<keyword evidence="6" id="KW-0805">Transcription regulation</keyword>
<evidence type="ECO:0000313" key="15">
    <source>
        <dbReference type="WBParaSite" id="PSAMB.scaffold614size45634.g7432.t1"/>
    </source>
</evidence>
<keyword evidence="2" id="KW-0479">Metal-binding</keyword>
<evidence type="ECO:0000259" key="13">
    <source>
        <dbReference type="PROSITE" id="PS50157"/>
    </source>
</evidence>
<evidence type="ECO:0000256" key="12">
    <source>
        <dbReference type="SAM" id="MobiDB-lite"/>
    </source>
</evidence>
<evidence type="ECO:0000313" key="14">
    <source>
        <dbReference type="Proteomes" id="UP000887566"/>
    </source>
</evidence>
<protein>
    <submittedName>
        <fullName evidence="15">C2H2-type domain-containing protein</fullName>
    </submittedName>
</protein>
<dbReference type="Pfam" id="PF12874">
    <property type="entry name" value="zf-met"/>
    <property type="match status" value="1"/>
</dbReference>
<dbReference type="GO" id="GO:0008270">
    <property type="term" value="F:zinc ion binding"/>
    <property type="evidence" value="ECO:0007669"/>
    <property type="project" value="UniProtKB-KW"/>
</dbReference>
<reference evidence="15" key="1">
    <citation type="submission" date="2022-11" db="UniProtKB">
        <authorList>
            <consortium name="WormBaseParasite"/>
        </authorList>
    </citation>
    <scope>IDENTIFICATION</scope>
</reference>
<keyword evidence="14" id="KW-1185">Reference proteome</keyword>
<dbReference type="Proteomes" id="UP000887566">
    <property type="component" value="Unplaced"/>
</dbReference>
<dbReference type="PROSITE" id="PS00028">
    <property type="entry name" value="ZINC_FINGER_C2H2_1"/>
    <property type="match status" value="3"/>
</dbReference>
<proteinExistence type="predicted"/>
<dbReference type="WBParaSite" id="PSAMB.scaffold614size45634.g7432.t1">
    <property type="protein sequence ID" value="PSAMB.scaffold614size45634.g7432.t1"/>
    <property type="gene ID" value="PSAMB.scaffold614size45634.g7432"/>
</dbReference>
<evidence type="ECO:0000256" key="9">
    <source>
        <dbReference type="ARBA" id="ARBA00023163"/>
    </source>
</evidence>
<keyword evidence="4 11" id="KW-0863">Zinc-finger</keyword>
<dbReference type="AlphaFoldDB" id="A0A914X218"/>